<evidence type="ECO:0000313" key="3">
    <source>
        <dbReference type="EMBL" id="KAH9376052.1"/>
    </source>
</evidence>
<feature type="signal peptide" evidence="2">
    <location>
        <begin position="1"/>
        <end position="25"/>
    </location>
</feature>
<dbReference type="AlphaFoldDB" id="A0A9J6GPG8"/>
<dbReference type="OrthoDB" id="6504833at2759"/>
<evidence type="ECO:0000256" key="2">
    <source>
        <dbReference type="SAM" id="SignalP"/>
    </source>
</evidence>
<feature type="chain" id="PRO_5039919806" evidence="2">
    <location>
        <begin position="26"/>
        <end position="790"/>
    </location>
</feature>
<proteinExistence type="predicted"/>
<sequence length="790" mass="84020">MLPSRLIIALLVLTTLATLPAPSEGTLGALLVPAALFGFPISQLALGLGITGVKIAIATRILGFLAGLIFRGRGADRGISVKKEFVHVPSRHLEAPPVVAPPRSDTARVLVAPPPPLQPGFFRAAPQSPFSLPRPYAAPGRTVVAEPPPPLHFVASRPQVAPTASFYARNRFPQFQVIPEQIHFVLPPPPALAIPAPPASDSKASSKNPLPGAQPATGGTFDQILRIAQSPAVSTIVSNNPDLIVRFIQGIAGVKPLPHTPLGTAHSNAGLTAAKVGNGDVEALLNFARQDPNLVRNIVRADPGFVPSIVNNILGISGQGGQQPTPAPPANFSDFDFKDKENDTADKSSDVPAHVPVDETSETPPPSERKPTVANPPPQAYLPPVGSHPLLGYPSTFYTIRNYQPSPYEAYGFPAGGTETAERPVVFSSLPWNTATVLDVLNMSKLAAHLNRGSQGPYTSNGVAEQLPSEPAALPVNVPSTKDEPQPSYGADVTNEAAEPPAVQAYGPSITEKPEPSYESASEQGPIQPEVSQDVTAVEEPLLEPDLPNAVDAEADVYSSVQQPSLSVDQSQHKSLPAEKETAVPPPVRFVFRPVTGKLDAVHESGRAVNMGSFPAGVYDPTALATEIKKSNSTKADALEPILSRRRRRTEESPLSQYLNTMRTVDSRKCVFKMVCFIGANDQSFGRYGENVSGLFRNVDSFLGSVLAADYSEAYQVGRTHGGDGCRIKYNTCPMSVVDLIIKPPKAVFSFFKPKATPDAANNAICLKEEAGKHMFSPVLQVFSPRDGSF</sequence>
<feature type="region of interest" description="Disordered" evidence="1">
    <location>
        <begin position="473"/>
        <end position="532"/>
    </location>
</feature>
<keyword evidence="4" id="KW-1185">Reference proteome</keyword>
<keyword evidence="2" id="KW-0732">Signal</keyword>
<evidence type="ECO:0000313" key="4">
    <source>
        <dbReference type="Proteomes" id="UP000821853"/>
    </source>
</evidence>
<name>A0A9J6GPG8_HAELO</name>
<dbReference type="Proteomes" id="UP000821853">
    <property type="component" value="Chromosome 5"/>
</dbReference>
<feature type="compositionally biased region" description="Basic and acidic residues" evidence="1">
    <location>
        <begin position="335"/>
        <end position="349"/>
    </location>
</feature>
<protein>
    <submittedName>
        <fullName evidence="3">Uncharacterized protein</fullName>
    </submittedName>
</protein>
<comment type="caution">
    <text evidence="3">The sequence shown here is derived from an EMBL/GenBank/DDBJ whole genome shotgun (WGS) entry which is preliminary data.</text>
</comment>
<feature type="region of interest" description="Disordered" evidence="1">
    <location>
        <begin position="317"/>
        <end position="386"/>
    </location>
</feature>
<accession>A0A9J6GPG8</accession>
<feature type="region of interest" description="Disordered" evidence="1">
    <location>
        <begin position="195"/>
        <end position="217"/>
    </location>
</feature>
<dbReference type="EMBL" id="JABSTR010000007">
    <property type="protein sequence ID" value="KAH9376052.1"/>
    <property type="molecule type" value="Genomic_DNA"/>
</dbReference>
<dbReference type="OMA" id="MICFIGA"/>
<gene>
    <name evidence="3" type="ORF">HPB48_007975</name>
</gene>
<organism evidence="3 4">
    <name type="scientific">Haemaphysalis longicornis</name>
    <name type="common">Bush tick</name>
    <dbReference type="NCBI Taxonomy" id="44386"/>
    <lineage>
        <taxon>Eukaryota</taxon>
        <taxon>Metazoa</taxon>
        <taxon>Ecdysozoa</taxon>
        <taxon>Arthropoda</taxon>
        <taxon>Chelicerata</taxon>
        <taxon>Arachnida</taxon>
        <taxon>Acari</taxon>
        <taxon>Parasitiformes</taxon>
        <taxon>Ixodida</taxon>
        <taxon>Ixodoidea</taxon>
        <taxon>Ixodidae</taxon>
        <taxon>Haemaphysalinae</taxon>
        <taxon>Haemaphysalis</taxon>
    </lineage>
</organism>
<dbReference type="VEuPathDB" id="VectorBase:HLOH_043442"/>
<evidence type="ECO:0000256" key="1">
    <source>
        <dbReference type="SAM" id="MobiDB-lite"/>
    </source>
</evidence>
<reference evidence="3 4" key="1">
    <citation type="journal article" date="2020" name="Cell">
        <title>Large-Scale Comparative Analyses of Tick Genomes Elucidate Their Genetic Diversity and Vector Capacities.</title>
        <authorList>
            <consortium name="Tick Genome and Microbiome Consortium (TIGMIC)"/>
            <person name="Jia N."/>
            <person name="Wang J."/>
            <person name="Shi W."/>
            <person name="Du L."/>
            <person name="Sun Y."/>
            <person name="Zhan W."/>
            <person name="Jiang J.F."/>
            <person name="Wang Q."/>
            <person name="Zhang B."/>
            <person name="Ji P."/>
            <person name="Bell-Sakyi L."/>
            <person name="Cui X.M."/>
            <person name="Yuan T.T."/>
            <person name="Jiang B.G."/>
            <person name="Yang W.F."/>
            <person name="Lam T.T."/>
            <person name="Chang Q.C."/>
            <person name="Ding S.J."/>
            <person name="Wang X.J."/>
            <person name="Zhu J.G."/>
            <person name="Ruan X.D."/>
            <person name="Zhao L."/>
            <person name="Wei J.T."/>
            <person name="Ye R.Z."/>
            <person name="Que T.C."/>
            <person name="Du C.H."/>
            <person name="Zhou Y.H."/>
            <person name="Cheng J.X."/>
            <person name="Dai P.F."/>
            <person name="Guo W.B."/>
            <person name="Han X.H."/>
            <person name="Huang E.J."/>
            <person name="Li L.F."/>
            <person name="Wei W."/>
            <person name="Gao Y.C."/>
            <person name="Liu J.Z."/>
            <person name="Shao H.Z."/>
            <person name="Wang X."/>
            <person name="Wang C.C."/>
            <person name="Yang T.C."/>
            <person name="Huo Q.B."/>
            <person name="Li W."/>
            <person name="Chen H.Y."/>
            <person name="Chen S.E."/>
            <person name="Zhou L.G."/>
            <person name="Ni X.B."/>
            <person name="Tian J.H."/>
            <person name="Sheng Y."/>
            <person name="Liu T."/>
            <person name="Pan Y.S."/>
            <person name="Xia L.Y."/>
            <person name="Li J."/>
            <person name="Zhao F."/>
            <person name="Cao W.C."/>
        </authorList>
    </citation>
    <scope>NUCLEOTIDE SEQUENCE [LARGE SCALE GENOMIC DNA]</scope>
    <source>
        <strain evidence="3">HaeL-2018</strain>
    </source>
</reference>
<feature type="compositionally biased region" description="Polar residues" evidence="1">
    <location>
        <begin position="519"/>
        <end position="532"/>
    </location>
</feature>
<feature type="compositionally biased region" description="Low complexity" evidence="1">
    <location>
        <begin position="199"/>
        <end position="209"/>
    </location>
</feature>